<evidence type="ECO:0000313" key="2">
    <source>
        <dbReference type="Proteomes" id="UP001172680"/>
    </source>
</evidence>
<keyword evidence="1" id="KW-0418">Kinase</keyword>
<organism evidence="1 2">
    <name type="scientific">Coniosporium tulheliwenetii</name>
    <dbReference type="NCBI Taxonomy" id="3383036"/>
    <lineage>
        <taxon>Eukaryota</taxon>
        <taxon>Fungi</taxon>
        <taxon>Dikarya</taxon>
        <taxon>Ascomycota</taxon>
        <taxon>Pezizomycotina</taxon>
        <taxon>Dothideomycetes</taxon>
        <taxon>Dothideomycetes incertae sedis</taxon>
        <taxon>Coniosporium</taxon>
    </lineage>
</organism>
<accession>A0ACC2ZJZ1</accession>
<keyword evidence="1" id="KW-0808">Transferase</keyword>
<dbReference type="EMBL" id="JAPDRP010000004">
    <property type="protein sequence ID" value="KAJ9647883.1"/>
    <property type="molecule type" value="Genomic_DNA"/>
</dbReference>
<dbReference type="Proteomes" id="UP001172680">
    <property type="component" value="Unassembled WGS sequence"/>
</dbReference>
<sequence length="1589" mass="175577">MAPPPRTKSLPPPAFKAFFPKQKTTVYSDIPPARPSAPHNIRTLAWNPLGTLVATGAGDRTLRIWNPEKNQGHAGAVERVAWNPVMEAELASVGSDGIGEGFTLAWKPDGAELVVGKKDDTLLCLDRANLSILSTHRQSLQTNQTFFGWAGQHLFLTTGDGTVKIARYPPPPESNFPTIHTLNGHTSSCYCIDISPAGTYVAVGGSDALISLWDTTDWVCQRTLTSIQGPVRSVSFSFDGSYVVGGTDEGSNGLEIAHTESGEAVWRIEERSPTPCVQWHPTRYALAYSVDSVGLKIVGGWVGSRFAPNGRCNTQPYYRPSPPAQANVSMSTASSAAQLKKSSTATPNPLADGEVQDRSSRLGYPVDARSRSSPLSERDSIFATNYTSTDSPIDNLSPPSRAQNSIREGATDMAASPVRAAIDWPLLHQRPLATSPELPASPDLPLIAQNFRRSRQSRASLPMHEHTDLLKYVYTPSGLRAEGKGDHDSLPPFMSPVDSPYERPTTPHDDGPASASPGILQATDERLKYRSWREGNPTLGGGVPAGIQLREDGDRSRVDKKIEAKLPKVEQPAVVRSRKTSHYLGLFKENDAAEEQKRREGLAKERASAEQAIQEDHNVEEGSSHGQTAQSFLKSRGEEPGRTASPDPYSSQVDVSHPKSRQVSSLRSTPQNVPITEQPFLNSSNSDRPIEGKKRGKPAISDSLRSAIQRPPEGIPLELLTEIRNHHNLTPRVERRISFSTSKPTAESERSQEPSARAGPHPSFTKLTDYFKPGFGERDRSPTTEEDDESEREQISSALYIPHRQVSPARAEQAGSLPSTINRHRNSLVRSPDEVEISLQSRDENQYLHGDLHRRTTPSEEELQGQLHSPPESNASVTESEYESMDESARSAYGYESSATDDPGTTPTQAAPISHAPHRKSHRSHQPPVPLGAVELKPYDHQVGGHSTVYRFSRRAVCKQLNNRENEFYETVERNHPELLEFLPRYIGVLNVTYRKAPKRKKTVKEDKKEPSNDADRSPQTNGNAHSKNPDGSEQQPNPPQTNGEPSNHQPRIARIYPEDSNKRSFAAVSDASTPSMKQHSSWGATTVNRKLQEQVLKEVFSPPVIHHHRSGRGRHSLSSRRVGEEPGSVPGSAPPGRRSIADVHYVQERSDLEKSTLKQALRTEAERRLSAEDTSKSSEFPPKEQQARDTNEPAKRTSSTSQSRVPRRRHSGSGLRRRPCDINTSKRSNLEFHEEEDYGGDGEDEVFPMDEDPNVLSRHSSGSVEPASVATGEDVKASGQATSGAVPASSSIKPSTDHAEVPTEELADAGQAQVQSDERVQQFLLLEDLTAGMSKPCVLDLKMGTRQYGVEADEKKQRSQRRKCQMTTSRELGVRVCGMQVWNVKTQSYIFEDKYFGRDLKAGKEFQDALTRFFYDGVGYSAATKHIPVILEKISQLERIIRNLPGYRFYASSLLMLYDRGDGEPDLKSAAPSRRASLDKSVKTTEDHKNGGEIKLKIVDFANCITAEDALPENMSCPPKDPNGVDRGYLRGLRSLRMYFQRIWRDLNDQEWIERGEVEGMARNINHTIPVPGWDDSVIDEDPGDVSV</sequence>
<comment type="caution">
    <text evidence="1">The sequence shown here is derived from an EMBL/GenBank/DDBJ whole genome shotgun (WGS) entry which is preliminary data.</text>
</comment>
<dbReference type="EC" id="2.7.4.21" evidence="1"/>
<protein>
    <submittedName>
        <fullName evidence="1">Inositol polyphosphate kinase kcs1</fullName>
        <ecNumber evidence="1">2.7.4.21</ecNumber>
    </submittedName>
</protein>
<keyword evidence="2" id="KW-1185">Reference proteome</keyword>
<proteinExistence type="predicted"/>
<gene>
    <name evidence="1" type="primary">KCS1</name>
    <name evidence="1" type="ORF">H2199_001659</name>
</gene>
<reference evidence="1" key="1">
    <citation type="submission" date="2022-10" db="EMBL/GenBank/DDBJ databases">
        <title>Culturing micro-colonial fungi from biological soil crusts in the Mojave desert and describing Neophaeococcomyces mojavensis, and introducing the new genera and species Taxawa tesnikishii.</title>
        <authorList>
            <person name="Kurbessoian T."/>
            <person name="Stajich J.E."/>
        </authorList>
    </citation>
    <scope>NUCLEOTIDE SEQUENCE</scope>
    <source>
        <strain evidence="1">JES_115</strain>
    </source>
</reference>
<evidence type="ECO:0000313" key="1">
    <source>
        <dbReference type="EMBL" id="KAJ9647883.1"/>
    </source>
</evidence>
<name>A0ACC2ZJZ1_9PEZI</name>